<reference evidence="1 2" key="2">
    <citation type="submission" date="2018-11" db="EMBL/GenBank/DDBJ databases">
        <authorList>
            <consortium name="Pathogen Informatics"/>
        </authorList>
    </citation>
    <scope>NUCLEOTIDE SEQUENCE [LARGE SCALE GENOMIC DNA]</scope>
    <source>
        <strain evidence="1 2">NST_G2</strain>
    </source>
</reference>
<evidence type="ECO:0000313" key="3">
    <source>
        <dbReference type="WBParaSite" id="SSLN_0002087201-mRNA-1"/>
    </source>
</evidence>
<keyword evidence="2" id="KW-1185">Reference proteome</keyword>
<protein>
    <submittedName>
        <fullName evidence="3">Reverse transcriptase domain-containing protein</fullName>
    </submittedName>
</protein>
<organism evidence="3">
    <name type="scientific">Schistocephalus solidus</name>
    <name type="common">Tapeworm</name>
    <dbReference type="NCBI Taxonomy" id="70667"/>
    <lineage>
        <taxon>Eukaryota</taxon>
        <taxon>Metazoa</taxon>
        <taxon>Spiralia</taxon>
        <taxon>Lophotrochozoa</taxon>
        <taxon>Platyhelminthes</taxon>
        <taxon>Cestoda</taxon>
        <taxon>Eucestoda</taxon>
        <taxon>Diphyllobothriidea</taxon>
        <taxon>Diphyllobothriidae</taxon>
        <taxon>Schistocephalus</taxon>
    </lineage>
</organism>
<dbReference type="EMBL" id="UYSU01052929">
    <property type="protein sequence ID" value="VDM06514.1"/>
    <property type="molecule type" value="Genomic_DNA"/>
</dbReference>
<dbReference type="WBParaSite" id="SSLN_0002087201-mRNA-1">
    <property type="protein sequence ID" value="SSLN_0002087201-mRNA-1"/>
    <property type="gene ID" value="SSLN_0002087201"/>
</dbReference>
<evidence type="ECO:0000313" key="1">
    <source>
        <dbReference type="EMBL" id="VDM06514.1"/>
    </source>
</evidence>
<gene>
    <name evidence="1" type="ORF">SSLN_LOCUS20128</name>
</gene>
<dbReference type="OrthoDB" id="425014at2759"/>
<evidence type="ECO:0000313" key="2">
    <source>
        <dbReference type="Proteomes" id="UP000275846"/>
    </source>
</evidence>
<name>A0A183TUI0_SCHSO</name>
<reference evidence="3" key="1">
    <citation type="submission" date="2016-06" db="UniProtKB">
        <authorList>
            <consortium name="WormBaseParasite"/>
        </authorList>
    </citation>
    <scope>IDENTIFICATION</scope>
</reference>
<dbReference type="AlphaFoldDB" id="A0A183TUI0"/>
<dbReference type="Proteomes" id="UP000275846">
    <property type="component" value="Unassembled WGS sequence"/>
</dbReference>
<proteinExistence type="predicted"/>
<sequence length="149" mass="16957">MERPLGKNGRRATTQTTFYGDVATGSRRQTGILSIHAMLRQVQLRWNGHLVRMDDEQLPKRLFYGDVATGSRRLMFSAMLMDAYRDEQPGIRIAYSFDGTVSVCRLQRMCLRLQSMTFLFADDCALNAVTEEDIQRSMNLFAAGCADFD</sequence>
<accession>A0A183TUI0</accession>